<keyword evidence="3" id="KW-1185">Reference proteome</keyword>
<dbReference type="RefSeq" id="WP_244034256.1">
    <property type="nucleotide sequence ID" value="NZ_JAAECS010000002.1"/>
</dbReference>
<keyword evidence="1" id="KW-0472">Membrane</keyword>
<reference evidence="2 3" key="1">
    <citation type="journal article" date="2022" name="Microbiol. Res.">
        <title>Comparative genome analysis, predicted lifestyle and antimicrobial strategies of Lactococcus carnosus and Lactococcus paracarnosus isolated from meat.</title>
        <authorList>
            <person name="Werum V."/>
            <person name="Ehrmann M."/>
            <person name="Vogel R."/>
            <person name="Hilgarth M."/>
        </authorList>
    </citation>
    <scope>NUCLEOTIDE SEQUENCE [LARGE SCALE GENOMIC DNA]</scope>
    <source>
        <strain evidence="2 3">TMW22177</strain>
    </source>
</reference>
<organism evidence="2 3">
    <name type="scientific">Pseudolactococcus carnosus</name>
    <dbReference type="NCBI Taxonomy" id="2749961"/>
    <lineage>
        <taxon>Bacteria</taxon>
        <taxon>Bacillati</taxon>
        <taxon>Bacillota</taxon>
        <taxon>Bacilli</taxon>
        <taxon>Lactobacillales</taxon>
        <taxon>Streptococcaceae</taxon>
        <taxon>Pseudolactococcus</taxon>
    </lineage>
</organism>
<keyword evidence="1" id="KW-0812">Transmembrane</keyword>
<dbReference type="Proteomes" id="UP001522450">
    <property type="component" value="Unassembled WGS sequence"/>
</dbReference>
<feature type="transmembrane region" description="Helical" evidence="1">
    <location>
        <begin position="46"/>
        <end position="71"/>
    </location>
</feature>
<comment type="caution">
    <text evidence="2">The sequence shown here is derived from an EMBL/GenBank/DDBJ whole genome shotgun (WGS) entry which is preliminary data.</text>
</comment>
<protein>
    <submittedName>
        <fullName evidence="2">Uncharacterized protein</fullName>
    </submittedName>
</protein>
<gene>
    <name evidence="2" type="ORF">GYN21_02640</name>
</gene>
<name>A0ABT0AQW9_9LACT</name>
<evidence type="ECO:0000313" key="3">
    <source>
        <dbReference type="Proteomes" id="UP001522450"/>
    </source>
</evidence>
<dbReference type="EMBL" id="JAAECS010000002">
    <property type="protein sequence ID" value="MCJ1989108.1"/>
    <property type="molecule type" value="Genomic_DNA"/>
</dbReference>
<evidence type="ECO:0000313" key="2">
    <source>
        <dbReference type="EMBL" id="MCJ1989108.1"/>
    </source>
</evidence>
<sequence length="73" mass="7507">MDVTKIITLIGIAGAVRGGFIAYDGWTDRTAAGDEPMAKKKATTELVNGLILMGVSGAFAAAMAIFISGAIKF</sequence>
<proteinExistence type="predicted"/>
<evidence type="ECO:0000256" key="1">
    <source>
        <dbReference type="SAM" id="Phobius"/>
    </source>
</evidence>
<keyword evidence="1" id="KW-1133">Transmembrane helix</keyword>
<accession>A0ABT0AQW9</accession>